<evidence type="ECO:0008006" key="4">
    <source>
        <dbReference type="Google" id="ProtNLM"/>
    </source>
</evidence>
<proteinExistence type="predicted"/>
<name>A0AAE0C0I4_9CHLO</name>
<organism evidence="2 3">
    <name type="scientific">Cymbomonas tetramitiformis</name>
    <dbReference type="NCBI Taxonomy" id="36881"/>
    <lineage>
        <taxon>Eukaryota</taxon>
        <taxon>Viridiplantae</taxon>
        <taxon>Chlorophyta</taxon>
        <taxon>Pyramimonadophyceae</taxon>
        <taxon>Pyramimonadales</taxon>
        <taxon>Pyramimonadaceae</taxon>
        <taxon>Cymbomonas</taxon>
    </lineage>
</organism>
<dbReference type="Proteomes" id="UP001190700">
    <property type="component" value="Unassembled WGS sequence"/>
</dbReference>
<evidence type="ECO:0000313" key="2">
    <source>
        <dbReference type="EMBL" id="KAK3246167.1"/>
    </source>
</evidence>
<feature type="region of interest" description="Disordered" evidence="1">
    <location>
        <begin position="230"/>
        <end position="270"/>
    </location>
</feature>
<keyword evidence="3" id="KW-1185">Reference proteome</keyword>
<evidence type="ECO:0000256" key="1">
    <source>
        <dbReference type="SAM" id="MobiDB-lite"/>
    </source>
</evidence>
<feature type="compositionally biased region" description="Basic and acidic residues" evidence="1">
    <location>
        <begin position="233"/>
        <end position="250"/>
    </location>
</feature>
<dbReference type="AlphaFoldDB" id="A0AAE0C0I4"/>
<gene>
    <name evidence="2" type="ORF">CYMTET_44309</name>
</gene>
<sequence>MSVLSVVRGATEPGKPAGPVPKKTKPPITHITCDDPMRTYENVPKAPVWYDFHRARTLQQLRSPFPQTRMCDTTRTMPTTLHVGDDVYVASGAPIIKKRSDESYVFIGRYVKTHEAPQPAITVDRQMKIHTPTDGTQTAVDNKIAPYDELVVKLFVVCTKGLRSFEIEEHILSMRSVMRNAGASAVCVETCITDENFGCKTTFAPICAAAIEKDKPAEAVYFVQVKGASDADGAGREGSHQTESDRESKDSAPVSRSSSESSGSKSSDFEYTDENSVTAEFAPEAGGYLFNACVMPAYPSDLHAYMQAHRTSMSCAARFKMVIALLRLVECITKLGKVYMDLKPANIAVWCASDNTLKLSMIDLDELVNLKEITESIADNNLEVVTRDITRGSTCTYPAPEVPKYTAHCTPYSNRNILWSLAVTILCVVTADTAQRALSSNVQGEDRATNFESALEFNTLPEGLWSSESDKKLSDALIKLLRRMTNSESVMTKRTISDSAVYLNEEVATLVDTLNDA</sequence>
<accession>A0AAE0C0I4</accession>
<dbReference type="InterPro" id="IPR011009">
    <property type="entry name" value="Kinase-like_dom_sf"/>
</dbReference>
<evidence type="ECO:0000313" key="3">
    <source>
        <dbReference type="Proteomes" id="UP001190700"/>
    </source>
</evidence>
<dbReference type="EMBL" id="LGRX02030094">
    <property type="protein sequence ID" value="KAK3246167.1"/>
    <property type="molecule type" value="Genomic_DNA"/>
</dbReference>
<reference evidence="2 3" key="1">
    <citation type="journal article" date="2015" name="Genome Biol. Evol.">
        <title>Comparative Genomics of a Bacterivorous Green Alga Reveals Evolutionary Causalities and Consequences of Phago-Mixotrophic Mode of Nutrition.</title>
        <authorList>
            <person name="Burns J.A."/>
            <person name="Paasch A."/>
            <person name="Narechania A."/>
            <person name="Kim E."/>
        </authorList>
    </citation>
    <scope>NUCLEOTIDE SEQUENCE [LARGE SCALE GENOMIC DNA]</scope>
    <source>
        <strain evidence="2 3">PLY_AMNH</strain>
    </source>
</reference>
<dbReference type="SUPFAM" id="SSF56112">
    <property type="entry name" value="Protein kinase-like (PK-like)"/>
    <property type="match status" value="1"/>
</dbReference>
<feature type="region of interest" description="Disordered" evidence="1">
    <location>
        <begin position="1"/>
        <end position="28"/>
    </location>
</feature>
<comment type="caution">
    <text evidence="2">The sequence shown here is derived from an EMBL/GenBank/DDBJ whole genome shotgun (WGS) entry which is preliminary data.</text>
</comment>
<feature type="compositionally biased region" description="Low complexity" evidence="1">
    <location>
        <begin position="251"/>
        <end position="266"/>
    </location>
</feature>
<dbReference type="Gene3D" id="1.10.510.10">
    <property type="entry name" value="Transferase(Phosphotransferase) domain 1"/>
    <property type="match status" value="1"/>
</dbReference>
<protein>
    <recommendedName>
        <fullName evidence="4">Protein kinase domain-containing protein</fullName>
    </recommendedName>
</protein>